<keyword evidence="5" id="KW-1185">Reference proteome</keyword>
<sequence>MPHPARRFAGLLLTALVIGSTVSVTTPAAAAPPSPPPGGIPVPTVSAPLPVTADSYPFGAADHQLRPQDLRKDQYVEEEYLVSGKANVYTWPGPGPAEIRTADAPYTTRVLVRRPDNGKRFSGNVVVEMLNPSNRFDLNIGWAVAQRQIIANGDAWVGITAKPISVDALKTFDPQRYAPLSFANPLPSDDPANCQAVATDSSRSTENGLAWDIYSQVGTWLRSDAPTNPLRYAKNRSQVTKAYGFGYSQTGGYLVNYINGIHPRVVAAQGKPVYDAYIVAVAGGAFVGAVPMNQCEAAPPVDDPRRQFSNVGVPIMRIMSQSDYLIGIASRRPDSDAPGDQYRHYEMAGAGHATPDELYYSAAPDDIVQAGRDVPPLSCNEGPRSRFPSAIFFDAALRNMDAWVRRGIAPPRAEPIRVENGAPVLDRFGNVQGGLRSPYLDVPTSTWNGTATGASFCFIAGWEKPFDQATLKDLYRNQGNYLRQVRQDVDRLVDQRFLTREDGRWLIKEATKVKVC</sequence>
<evidence type="ECO:0000313" key="5">
    <source>
        <dbReference type="Proteomes" id="UP000306985"/>
    </source>
</evidence>
<evidence type="ECO:0000313" key="4">
    <source>
        <dbReference type="EMBL" id="TKV56299.1"/>
    </source>
</evidence>
<dbReference type="RefSeq" id="WP_137451568.1">
    <property type="nucleotide sequence ID" value="NZ_SZZH01000007.1"/>
</dbReference>
<dbReference type="OrthoDB" id="1971292at2"/>
<feature type="region of interest" description="Disordered" evidence="1">
    <location>
        <begin position="26"/>
        <end position="46"/>
    </location>
</feature>
<evidence type="ECO:0000256" key="1">
    <source>
        <dbReference type="SAM" id="MobiDB-lite"/>
    </source>
</evidence>
<gene>
    <name evidence="4" type="ORF">FDO65_20210</name>
</gene>
<proteinExistence type="predicted"/>
<name>A0A4U6Q8W1_9ACTN</name>
<feature type="domain" description="Alpha/beta hydrolase" evidence="3">
    <location>
        <begin position="45"/>
        <end position="506"/>
    </location>
</feature>
<evidence type="ECO:0000256" key="2">
    <source>
        <dbReference type="SAM" id="SignalP"/>
    </source>
</evidence>
<evidence type="ECO:0000259" key="3">
    <source>
        <dbReference type="Pfam" id="PF20091"/>
    </source>
</evidence>
<feature type="signal peptide" evidence="2">
    <location>
        <begin position="1"/>
        <end position="30"/>
    </location>
</feature>
<comment type="caution">
    <text evidence="4">The sequence shown here is derived from an EMBL/GenBank/DDBJ whole genome shotgun (WGS) entry which is preliminary data.</text>
</comment>
<dbReference type="Pfam" id="PF20091">
    <property type="entry name" value="Abhydrolase_10"/>
    <property type="match status" value="1"/>
</dbReference>
<feature type="compositionally biased region" description="Pro residues" evidence="1">
    <location>
        <begin position="30"/>
        <end position="40"/>
    </location>
</feature>
<accession>A0A4U6Q8W1</accession>
<keyword evidence="2" id="KW-0732">Signal</keyword>
<dbReference type="EMBL" id="SZZH01000007">
    <property type="protein sequence ID" value="TKV56299.1"/>
    <property type="molecule type" value="Genomic_DNA"/>
</dbReference>
<reference evidence="4 5" key="1">
    <citation type="submission" date="2019-05" db="EMBL/GenBank/DDBJ databases">
        <title>Nakamurella sp. N5BH11, whole genome shotgun sequence.</title>
        <authorList>
            <person name="Tuo L."/>
        </authorList>
    </citation>
    <scope>NUCLEOTIDE SEQUENCE [LARGE SCALE GENOMIC DNA]</scope>
    <source>
        <strain evidence="4 5">N5BH11</strain>
    </source>
</reference>
<protein>
    <recommendedName>
        <fullName evidence="3">Alpha/beta hydrolase domain-containing protein</fullName>
    </recommendedName>
</protein>
<organism evidence="4 5">
    <name type="scientific">Nakamurella flava</name>
    <dbReference type="NCBI Taxonomy" id="2576308"/>
    <lineage>
        <taxon>Bacteria</taxon>
        <taxon>Bacillati</taxon>
        <taxon>Actinomycetota</taxon>
        <taxon>Actinomycetes</taxon>
        <taxon>Nakamurellales</taxon>
        <taxon>Nakamurellaceae</taxon>
        <taxon>Nakamurella</taxon>
    </lineage>
</organism>
<dbReference type="Proteomes" id="UP000306985">
    <property type="component" value="Unassembled WGS sequence"/>
</dbReference>
<feature type="chain" id="PRO_5020655784" description="Alpha/beta hydrolase domain-containing protein" evidence="2">
    <location>
        <begin position="31"/>
        <end position="516"/>
    </location>
</feature>
<dbReference type="InterPro" id="IPR045394">
    <property type="entry name" value="Abhydrolase_dom"/>
</dbReference>
<dbReference type="AlphaFoldDB" id="A0A4U6Q8W1"/>